<comment type="caution">
    <text evidence="1">The sequence shown here is derived from an EMBL/GenBank/DDBJ whole genome shotgun (WGS) entry which is preliminary data.</text>
</comment>
<evidence type="ECO:0000313" key="1">
    <source>
        <dbReference type="EMBL" id="PZR10440.1"/>
    </source>
</evidence>
<evidence type="ECO:0000313" key="2">
    <source>
        <dbReference type="Proteomes" id="UP000249061"/>
    </source>
</evidence>
<dbReference type="AlphaFoldDB" id="A0A2W5T4U4"/>
<name>A0A2W5T4U4_9BACT</name>
<protein>
    <submittedName>
        <fullName evidence="1">Uncharacterized protein</fullName>
    </submittedName>
</protein>
<reference evidence="1 2" key="1">
    <citation type="submission" date="2017-08" db="EMBL/GenBank/DDBJ databases">
        <title>Infants hospitalized years apart are colonized by the same room-sourced microbial strains.</title>
        <authorList>
            <person name="Brooks B."/>
            <person name="Olm M.R."/>
            <person name="Firek B.A."/>
            <person name="Baker R."/>
            <person name="Thomas B.C."/>
            <person name="Morowitz M.J."/>
            <person name="Banfield J.F."/>
        </authorList>
    </citation>
    <scope>NUCLEOTIDE SEQUENCE [LARGE SCALE GENOMIC DNA]</scope>
    <source>
        <strain evidence="1">S2_003_000_R2_14</strain>
    </source>
</reference>
<accession>A0A2W5T4U4</accession>
<organism evidence="1 2">
    <name type="scientific">Archangium gephyra</name>
    <dbReference type="NCBI Taxonomy" id="48"/>
    <lineage>
        <taxon>Bacteria</taxon>
        <taxon>Pseudomonadati</taxon>
        <taxon>Myxococcota</taxon>
        <taxon>Myxococcia</taxon>
        <taxon>Myxococcales</taxon>
        <taxon>Cystobacterineae</taxon>
        <taxon>Archangiaceae</taxon>
        <taxon>Archangium</taxon>
    </lineage>
</organism>
<dbReference type="EMBL" id="QFQP01000017">
    <property type="protein sequence ID" value="PZR10440.1"/>
    <property type="molecule type" value="Genomic_DNA"/>
</dbReference>
<gene>
    <name evidence="1" type="ORF">DI536_19525</name>
</gene>
<proteinExistence type="predicted"/>
<sequence length="131" mass="13800">MESARDSETLMQSTVARALHDLQLVGKPDAEALVLRDLSASPCMEPIVANIRALPPPAVNELFAAAQARLEALASLARCDAALDALERESVATPRYAQIEEAAMRLSLLLRGASSTADYAEAVAAAQQVVG</sequence>
<dbReference type="Proteomes" id="UP000249061">
    <property type="component" value="Unassembled WGS sequence"/>
</dbReference>